<dbReference type="Proteomes" id="UP000503540">
    <property type="component" value="Chromosome"/>
</dbReference>
<feature type="signal peptide" evidence="1">
    <location>
        <begin position="1"/>
        <end position="23"/>
    </location>
</feature>
<sequence>MLRRCLALAAVLAAPLIALPSAAADPAVAPDARQEAAAPGDLLAAYQASMDRLRAFGMDPFIYPTAAAFCTSGSVLGMSPAVGVAMPGPWPRTTLTVPGLDLSAAKAGQTLFTFVPYGIGRDSAQPEGMRVAWINLGNGRSGIADMGPLSDIFRAMVPASVPAAVRPAAERAVRDFFFAALPAGGVRAVPVDTGSGTVLAAMFGTVDNGGVPCFFLPTIGVVAVP</sequence>
<organism evidence="2 3">
    <name type="scientific">Nocardia arthritidis</name>
    <dbReference type="NCBI Taxonomy" id="228602"/>
    <lineage>
        <taxon>Bacteria</taxon>
        <taxon>Bacillati</taxon>
        <taxon>Actinomycetota</taxon>
        <taxon>Actinomycetes</taxon>
        <taxon>Mycobacteriales</taxon>
        <taxon>Nocardiaceae</taxon>
        <taxon>Nocardia</taxon>
    </lineage>
</organism>
<protein>
    <submittedName>
        <fullName evidence="2">Uncharacterized protein</fullName>
    </submittedName>
</protein>
<accession>A0A6G9YCB8</accession>
<name>A0A6G9YCB8_9NOCA</name>
<evidence type="ECO:0000313" key="2">
    <source>
        <dbReference type="EMBL" id="QIS10925.1"/>
    </source>
</evidence>
<proteinExistence type="predicted"/>
<feature type="chain" id="PRO_5026184717" evidence="1">
    <location>
        <begin position="24"/>
        <end position="225"/>
    </location>
</feature>
<dbReference type="KEGG" id="nah:F5544_15210"/>
<dbReference type="AlphaFoldDB" id="A0A6G9YCB8"/>
<reference evidence="2 3" key="1">
    <citation type="journal article" date="2019" name="ACS Chem. Biol.">
        <title>Identification and Mobilization of a Cryptic Antibiotic Biosynthesis Gene Locus from a Human-Pathogenic Nocardia Isolate.</title>
        <authorList>
            <person name="Herisse M."/>
            <person name="Ishida K."/>
            <person name="Porter J.L."/>
            <person name="Howden B."/>
            <person name="Hertweck C."/>
            <person name="Stinear T.P."/>
            <person name="Pidot S.J."/>
        </authorList>
    </citation>
    <scope>NUCLEOTIDE SEQUENCE [LARGE SCALE GENOMIC DNA]</scope>
    <source>
        <strain evidence="2 3">AUSMDU00012717</strain>
    </source>
</reference>
<gene>
    <name evidence="2" type="ORF">F5544_15210</name>
</gene>
<dbReference type="RefSeq" id="WP_238847256.1">
    <property type="nucleotide sequence ID" value="NZ_CP046172.1"/>
</dbReference>
<keyword evidence="3" id="KW-1185">Reference proteome</keyword>
<keyword evidence="1" id="KW-0732">Signal</keyword>
<evidence type="ECO:0000313" key="3">
    <source>
        <dbReference type="Proteomes" id="UP000503540"/>
    </source>
</evidence>
<evidence type="ECO:0000256" key="1">
    <source>
        <dbReference type="SAM" id="SignalP"/>
    </source>
</evidence>
<dbReference type="EMBL" id="CP046172">
    <property type="protein sequence ID" value="QIS10925.1"/>
    <property type="molecule type" value="Genomic_DNA"/>
</dbReference>